<dbReference type="EC" id="3.4.21.-" evidence="4"/>
<evidence type="ECO:0000256" key="1">
    <source>
        <dbReference type="ARBA" id="ARBA00023157"/>
    </source>
</evidence>
<name>A0ABV0LEK6_9PSEU</name>
<feature type="domain" description="Peptidase S1" evidence="3">
    <location>
        <begin position="40"/>
        <end position="297"/>
    </location>
</feature>
<keyword evidence="4" id="KW-0378">Hydrolase</keyword>
<comment type="caution">
    <text evidence="4">The sequence shown here is derived from an EMBL/GenBank/DDBJ whole genome shotgun (WGS) entry which is preliminary data.</text>
</comment>
<protein>
    <submittedName>
        <fullName evidence="4">Trypsin-like serine protease</fullName>
        <ecNumber evidence="4">3.4.21.-</ecNumber>
    </submittedName>
</protein>
<dbReference type="EMBL" id="JBDZYD010000005">
    <property type="protein sequence ID" value="MEQ0560711.1"/>
    <property type="molecule type" value="Genomic_DNA"/>
</dbReference>
<dbReference type="PANTHER" id="PTHR24256">
    <property type="entry name" value="TRYPTASE-RELATED"/>
    <property type="match status" value="1"/>
</dbReference>
<dbReference type="InterPro" id="IPR051487">
    <property type="entry name" value="Ser/Thr_Proteases_Immune/Dev"/>
</dbReference>
<dbReference type="Proteomes" id="UP001440984">
    <property type="component" value="Unassembled WGS sequence"/>
</dbReference>
<sequence>MSRRVGVLASAVATTALAFGLATAWAATADTSDGGMQTNIVGGHAPTQAYPPGAFAAVTYSAPKHGVENRFTCTAAQTNGRYVRIAAHCVTDVPAGFSADAKARLMKFYGLDATAAAIPTADKQFSVRVGSPDRTSGGVVTTASVAWVHPGWAWGNSPESDDIALLKTDQYLDSYALPIAPRKARPGDVVYSLGWGGTEPVFAGELPTQIRELQRRVVPASKCVDAGITTRDICLDNPQGAKGNCNGDSGGAAVLKINGVYYDAGITSRGGSPICGATPDVYTSTPEFTRELYAAMQTAPGKTHGAPVR</sequence>
<dbReference type="PROSITE" id="PS50240">
    <property type="entry name" value="TRYPSIN_DOM"/>
    <property type="match status" value="1"/>
</dbReference>
<keyword evidence="5" id="KW-1185">Reference proteome</keyword>
<evidence type="ECO:0000313" key="4">
    <source>
        <dbReference type="EMBL" id="MEQ0560711.1"/>
    </source>
</evidence>
<dbReference type="RefSeq" id="WP_348951744.1">
    <property type="nucleotide sequence ID" value="NZ_JBDZYD010000005.1"/>
</dbReference>
<dbReference type="SMART" id="SM00020">
    <property type="entry name" value="Tryp_SPc"/>
    <property type="match status" value="1"/>
</dbReference>
<dbReference type="InterPro" id="IPR001254">
    <property type="entry name" value="Trypsin_dom"/>
</dbReference>
<organism evidence="4 5">
    <name type="scientific">Amycolatopsis melonis</name>
    <dbReference type="NCBI Taxonomy" id="3156488"/>
    <lineage>
        <taxon>Bacteria</taxon>
        <taxon>Bacillati</taxon>
        <taxon>Actinomycetota</taxon>
        <taxon>Actinomycetes</taxon>
        <taxon>Pseudonocardiales</taxon>
        <taxon>Pseudonocardiaceae</taxon>
        <taxon>Amycolatopsis</taxon>
    </lineage>
</organism>
<keyword evidence="1" id="KW-1015">Disulfide bond</keyword>
<keyword evidence="2" id="KW-0732">Signal</keyword>
<proteinExistence type="predicted"/>
<feature type="chain" id="PRO_5045926521" evidence="2">
    <location>
        <begin position="27"/>
        <end position="309"/>
    </location>
</feature>
<reference evidence="4 5" key="1">
    <citation type="submission" date="2024-05" db="EMBL/GenBank/DDBJ databases">
        <authorList>
            <person name="Zhao H."/>
            <person name="Xu Y."/>
            <person name="Lin S."/>
            <person name="Spain J.C."/>
            <person name="Zhou N.-Y."/>
        </authorList>
    </citation>
    <scope>NUCLEOTIDE SEQUENCE [LARGE SCALE GENOMIC DNA]</scope>
    <source>
        <strain evidence="4 5">NEAU-NG30</strain>
    </source>
</reference>
<dbReference type="GO" id="GO:0016787">
    <property type="term" value="F:hydrolase activity"/>
    <property type="evidence" value="ECO:0007669"/>
    <property type="project" value="UniProtKB-KW"/>
</dbReference>
<accession>A0ABV0LEK6</accession>
<evidence type="ECO:0000259" key="3">
    <source>
        <dbReference type="PROSITE" id="PS50240"/>
    </source>
</evidence>
<gene>
    <name evidence="4" type="ORF">ABJI51_16615</name>
</gene>
<feature type="signal peptide" evidence="2">
    <location>
        <begin position="1"/>
        <end position="26"/>
    </location>
</feature>
<dbReference type="InterPro" id="IPR009003">
    <property type="entry name" value="Peptidase_S1_PA"/>
</dbReference>
<dbReference type="Gene3D" id="2.40.10.10">
    <property type="entry name" value="Trypsin-like serine proteases"/>
    <property type="match status" value="1"/>
</dbReference>
<evidence type="ECO:0000313" key="5">
    <source>
        <dbReference type="Proteomes" id="UP001440984"/>
    </source>
</evidence>
<dbReference type="SUPFAM" id="SSF50494">
    <property type="entry name" value="Trypsin-like serine proteases"/>
    <property type="match status" value="1"/>
</dbReference>
<dbReference type="InterPro" id="IPR043504">
    <property type="entry name" value="Peptidase_S1_PA_chymotrypsin"/>
</dbReference>
<evidence type="ECO:0000256" key="2">
    <source>
        <dbReference type="SAM" id="SignalP"/>
    </source>
</evidence>
<dbReference type="Pfam" id="PF00089">
    <property type="entry name" value="Trypsin"/>
    <property type="match status" value="1"/>
</dbReference>